<dbReference type="Gene3D" id="3.30.390.10">
    <property type="entry name" value="Enolase-like, N-terminal domain"/>
    <property type="match status" value="1"/>
</dbReference>
<dbReference type="CDD" id="cd03316">
    <property type="entry name" value="MR_like"/>
    <property type="match status" value="1"/>
</dbReference>
<dbReference type="InterPro" id="IPR029065">
    <property type="entry name" value="Enolase_C-like"/>
</dbReference>
<dbReference type="SFLD" id="SFLDS00001">
    <property type="entry name" value="Enolase"/>
    <property type="match status" value="1"/>
</dbReference>
<dbReference type="Pfam" id="PF13378">
    <property type="entry name" value="MR_MLE_C"/>
    <property type="match status" value="1"/>
</dbReference>
<reference evidence="5 6" key="1">
    <citation type="submission" date="2019-08" db="EMBL/GenBank/DDBJ databases">
        <title>Complete genome sequence of Terriglobus albidus strain ORNL.</title>
        <authorList>
            <person name="Podar M."/>
        </authorList>
    </citation>
    <scope>NUCLEOTIDE SEQUENCE [LARGE SCALE GENOMIC DNA]</scope>
    <source>
        <strain evidence="5 6">ORNL</strain>
    </source>
</reference>
<dbReference type="Gene3D" id="3.20.20.120">
    <property type="entry name" value="Enolase-like C-terminal domain"/>
    <property type="match status" value="1"/>
</dbReference>
<dbReference type="SMART" id="SM00922">
    <property type="entry name" value="MR_MLE"/>
    <property type="match status" value="1"/>
</dbReference>
<evidence type="ECO:0000256" key="3">
    <source>
        <dbReference type="ARBA" id="ARBA00022842"/>
    </source>
</evidence>
<dbReference type="EMBL" id="CP042806">
    <property type="protein sequence ID" value="QEE29589.1"/>
    <property type="molecule type" value="Genomic_DNA"/>
</dbReference>
<keyword evidence="2" id="KW-0479">Metal-binding</keyword>
<evidence type="ECO:0000256" key="1">
    <source>
        <dbReference type="ARBA" id="ARBA00001946"/>
    </source>
</evidence>
<keyword evidence="3" id="KW-0460">Magnesium</keyword>
<comment type="cofactor">
    <cofactor evidence="1">
        <name>Mg(2+)</name>
        <dbReference type="ChEBI" id="CHEBI:18420"/>
    </cofactor>
</comment>
<dbReference type="PANTHER" id="PTHR13794">
    <property type="entry name" value="ENOLASE SUPERFAMILY, MANDELATE RACEMASE"/>
    <property type="match status" value="1"/>
</dbReference>
<dbReference type="SUPFAM" id="SSF54826">
    <property type="entry name" value="Enolase N-terminal domain-like"/>
    <property type="match status" value="1"/>
</dbReference>
<proteinExistence type="predicted"/>
<gene>
    <name evidence="5" type="ORF">FTW19_17280</name>
</gene>
<dbReference type="KEGG" id="talb:FTW19_17280"/>
<dbReference type="Proteomes" id="UP000321820">
    <property type="component" value="Chromosome"/>
</dbReference>
<name>A0A5B9ED03_9BACT</name>
<sequence length="429" mass="47848">MALNRRQLFHGALGAGALSALHGRASAQFLNAPRHGLLGTLQDRYEKLDTILGQPVFKRELFKDPVIIESIELLHYKNSWICRVRSKDGHEGISVSNADQMQIFYPVLVKRMAPFFIGKDARDLEDLLEAVTVYASNYKAQSLAIWVPLATIEFAILDMFGKMSNRSIGLLISDKIYNPKINVYQANGERDNSAEEVIEHLQRDLALSHAKAIKFKLGGRMSHVEYPAGRSEKLIPLVRKTFGDEMVISADANGSYTAKQAIPIGKLMQEHKYAFYEEPVPFDWYEETRQVADALEIPIAGGEQEPSMHNFRWLVANGALSITQQDMFYFGGMVRCVRVARMANAFGKQTIPHISATGLGYVYMMHFVSAIPNSGPYHEFKEFNDTLPYKCATSSLRSDSSGVVTVPTGPGLGVDIDPAYIAKHEVVKV</sequence>
<feature type="domain" description="Mandelate racemase/muconate lactonizing enzyme C-terminal" evidence="4">
    <location>
        <begin position="194"/>
        <end position="298"/>
    </location>
</feature>
<dbReference type="GO" id="GO:0016052">
    <property type="term" value="P:carbohydrate catabolic process"/>
    <property type="evidence" value="ECO:0007669"/>
    <property type="project" value="TreeGrafter"/>
</dbReference>
<dbReference type="PROSITE" id="PS51318">
    <property type="entry name" value="TAT"/>
    <property type="match status" value="1"/>
</dbReference>
<dbReference type="GO" id="GO:0016836">
    <property type="term" value="F:hydro-lyase activity"/>
    <property type="evidence" value="ECO:0007669"/>
    <property type="project" value="TreeGrafter"/>
</dbReference>
<dbReference type="GO" id="GO:0000287">
    <property type="term" value="F:magnesium ion binding"/>
    <property type="evidence" value="ECO:0007669"/>
    <property type="project" value="TreeGrafter"/>
</dbReference>
<keyword evidence="6" id="KW-1185">Reference proteome</keyword>
<evidence type="ECO:0000313" key="5">
    <source>
        <dbReference type="EMBL" id="QEE29589.1"/>
    </source>
</evidence>
<dbReference type="InterPro" id="IPR036849">
    <property type="entry name" value="Enolase-like_C_sf"/>
</dbReference>
<evidence type="ECO:0000259" key="4">
    <source>
        <dbReference type="SMART" id="SM00922"/>
    </source>
</evidence>
<dbReference type="InterPro" id="IPR013342">
    <property type="entry name" value="Mandelate_racemase_C"/>
</dbReference>
<dbReference type="InterPro" id="IPR029017">
    <property type="entry name" value="Enolase-like_N"/>
</dbReference>
<dbReference type="OrthoDB" id="9775391at2"/>
<dbReference type="RefSeq" id="WP_147648781.1">
    <property type="nucleotide sequence ID" value="NZ_CP042806.1"/>
</dbReference>
<dbReference type="SUPFAM" id="SSF51604">
    <property type="entry name" value="Enolase C-terminal domain-like"/>
    <property type="match status" value="1"/>
</dbReference>
<evidence type="ECO:0000313" key="6">
    <source>
        <dbReference type="Proteomes" id="UP000321820"/>
    </source>
</evidence>
<protein>
    <submittedName>
        <fullName evidence="5">Mandelate racemase/muconate lactonizing enzyme family protein</fullName>
    </submittedName>
</protein>
<dbReference type="AlphaFoldDB" id="A0A5B9ED03"/>
<dbReference type="InterPro" id="IPR046945">
    <property type="entry name" value="RHMD-like"/>
</dbReference>
<accession>A0A5B9ED03</accession>
<dbReference type="InterPro" id="IPR006311">
    <property type="entry name" value="TAT_signal"/>
</dbReference>
<evidence type="ECO:0000256" key="2">
    <source>
        <dbReference type="ARBA" id="ARBA00022723"/>
    </source>
</evidence>
<dbReference type="PANTHER" id="PTHR13794:SF58">
    <property type="entry name" value="MITOCHONDRIAL ENOLASE SUPERFAMILY MEMBER 1"/>
    <property type="match status" value="1"/>
</dbReference>
<organism evidence="5 6">
    <name type="scientific">Terriglobus albidus</name>
    <dbReference type="NCBI Taxonomy" id="1592106"/>
    <lineage>
        <taxon>Bacteria</taxon>
        <taxon>Pseudomonadati</taxon>
        <taxon>Acidobacteriota</taxon>
        <taxon>Terriglobia</taxon>
        <taxon>Terriglobales</taxon>
        <taxon>Acidobacteriaceae</taxon>
        <taxon>Terriglobus</taxon>
    </lineage>
</organism>